<evidence type="ECO:0000313" key="1">
    <source>
        <dbReference type="EMBL" id="ETV90226.1"/>
    </source>
</evidence>
<dbReference type="VEuPathDB" id="FungiDB:H310_14943"/>
<dbReference type="GeneID" id="20091993"/>
<accession>A0A024T9C5</accession>
<dbReference type="RefSeq" id="XP_008881142.1">
    <property type="nucleotide sequence ID" value="XM_008882920.1"/>
</dbReference>
<feature type="non-terminal residue" evidence="1">
    <location>
        <position position="102"/>
    </location>
</feature>
<reference evidence="1" key="1">
    <citation type="submission" date="2013-12" db="EMBL/GenBank/DDBJ databases">
        <title>The Genome Sequence of Aphanomyces invadans NJM9701.</title>
        <authorList>
            <consortium name="The Broad Institute Genomics Platform"/>
            <person name="Russ C."/>
            <person name="Tyler B."/>
            <person name="van West P."/>
            <person name="Dieguez-Uribeondo J."/>
            <person name="Young S.K."/>
            <person name="Zeng Q."/>
            <person name="Gargeya S."/>
            <person name="Fitzgerald M."/>
            <person name="Abouelleil A."/>
            <person name="Alvarado L."/>
            <person name="Chapman S.B."/>
            <person name="Gainer-Dewar J."/>
            <person name="Goldberg J."/>
            <person name="Griggs A."/>
            <person name="Gujja S."/>
            <person name="Hansen M."/>
            <person name="Howarth C."/>
            <person name="Imamovic A."/>
            <person name="Ireland A."/>
            <person name="Larimer J."/>
            <person name="McCowan C."/>
            <person name="Murphy C."/>
            <person name="Pearson M."/>
            <person name="Poon T.W."/>
            <person name="Priest M."/>
            <person name="Roberts A."/>
            <person name="Saif S."/>
            <person name="Shea T."/>
            <person name="Sykes S."/>
            <person name="Wortman J."/>
            <person name="Nusbaum C."/>
            <person name="Birren B."/>
        </authorList>
    </citation>
    <scope>NUCLEOTIDE SEQUENCE [LARGE SCALE GENOMIC DNA]</scope>
    <source>
        <strain evidence="1">NJM9701</strain>
    </source>
</reference>
<gene>
    <name evidence="1" type="ORF">H310_14943</name>
</gene>
<name>A0A024T9C5_9STRA</name>
<organism evidence="1">
    <name type="scientific">Aphanomyces invadans</name>
    <dbReference type="NCBI Taxonomy" id="157072"/>
    <lineage>
        <taxon>Eukaryota</taxon>
        <taxon>Sar</taxon>
        <taxon>Stramenopiles</taxon>
        <taxon>Oomycota</taxon>
        <taxon>Saprolegniomycetes</taxon>
        <taxon>Saprolegniales</taxon>
        <taxon>Verrucalvaceae</taxon>
        <taxon>Aphanomyces</taxon>
    </lineage>
</organism>
<protein>
    <submittedName>
        <fullName evidence="1">Uncharacterized protein</fullName>
    </submittedName>
</protein>
<dbReference type="EMBL" id="KI914061">
    <property type="protein sequence ID" value="ETV90226.1"/>
    <property type="molecule type" value="Genomic_DNA"/>
</dbReference>
<sequence>MVPELVVEHQQQQLRKSLGGHLEEPSRPPVGTRTAKQAGCLSFMQLFNFEQHPWSKAILQIKNKEYLFPLGVAQHHCCQSIFLVAGASHPNGLRSALVNSLL</sequence>
<proteinExistence type="predicted"/>
<dbReference type="AlphaFoldDB" id="A0A024T9C5"/>